<dbReference type="Proteomes" id="UP000569951">
    <property type="component" value="Unassembled WGS sequence"/>
</dbReference>
<name>A0A841I444_9DEIO</name>
<reference evidence="1 2" key="1">
    <citation type="submission" date="2020-08" db="EMBL/GenBank/DDBJ databases">
        <title>Genomic Encyclopedia of Type Strains, Phase IV (KMG-IV): sequencing the most valuable type-strain genomes for metagenomic binning, comparative biology and taxonomic classification.</title>
        <authorList>
            <person name="Goeker M."/>
        </authorList>
    </citation>
    <scope>NUCLEOTIDE SEQUENCE [LARGE SCALE GENOMIC DNA]</scope>
    <source>
        <strain evidence="1 2">DSM 21458</strain>
    </source>
</reference>
<dbReference type="AlphaFoldDB" id="A0A841I444"/>
<protein>
    <recommendedName>
        <fullName evidence="3">DUF4388 domain-containing protein</fullName>
    </recommendedName>
</protein>
<proteinExistence type="predicted"/>
<comment type="caution">
    <text evidence="1">The sequence shown here is derived from an EMBL/GenBank/DDBJ whole genome shotgun (WGS) entry which is preliminary data.</text>
</comment>
<evidence type="ECO:0000313" key="1">
    <source>
        <dbReference type="EMBL" id="MBB6099168.1"/>
    </source>
</evidence>
<keyword evidence="2" id="KW-1185">Reference proteome</keyword>
<dbReference type="EMBL" id="JACHHG010000009">
    <property type="protein sequence ID" value="MBB6099168.1"/>
    <property type="molecule type" value="Genomic_DNA"/>
</dbReference>
<sequence length="211" mass="23240">MAIFGNLNDLPLPEVLAMLGRRSGRLEVWQVAGRHRFELHLEQDTLTALVLDGQPLTDTLHVRHHFLDLAAAEIGVFEFNRSEALRRDVCLPVQNLLLSTTAVIDELDHYRAQLGSPDTRYALRGTLLPLGDPLLDDFARASAPLLERGASAREVAGQLLLSVDQVQLDLYKLRTLGRVIPLRSTQPSPGREHSPGLIARLLGALGLGVRT</sequence>
<gene>
    <name evidence="1" type="ORF">HNR42_002604</name>
</gene>
<evidence type="ECO:0008006" key="3">
    <source>
        <dbReference type="Google" id="ProtNLM"/>
    </source>
</evidence>
<accession>A0A841I444</accession>
<evidence type="ECO:0000313" key="2">
    <source>
        <dbReference type="Proteomes" id="UP000569951"/>
    </source>
</evidence>
<dbReference type="RefSeq" id="WP_183987911.1">
    <property type="nucleotide sequence ID" value="NZ_JACHHG010000009.1"/>
</dbReference>
<organism evidence="1 2">
    <name type="scientific">Deinobacterium chartae</name>
    <dbReference type="NCBI Taxonomy" id="521158"/>
    <lineage>
        <taxon>Bacteria</taxon>
        <taxon>Thermotogati</taxon>
        <taxon>Deinococcota</taxon>
        <taxon>Deinococci</taxon>
        <taxon>Deinococcales</taxon>
        <taxon>Deinococcaceae</taxon>
        <taxon>Deinobacterium</taxon>
    </lineage>
</organism>